<dbReference type="RefSeq" id="XP_067716378.1">
    <property type="nucleotide sequence ID" value="XM_067860277.1"/>
</dbReference>
<keyword evidence="7" id="KW-1133">Transmembrane helix</keyword>
<keyword evidence="9 10" id="KW-0472">Membrane</keyword>
<dbReference type="InterPro" id="IPR023395">
    <property type="entry name" value="MCP_dom_sf"/>
</dbReference>
<sequence>MSAPAASILGRMATLLSMQPLECLRTYKQANLPLSTMQFFRGASPVTALSSLYKGLAPTVIRDVPFSAVHWPLNDLLYRRFVALRRSSDAELSKREKLALSAVSGAFSSTVATLISQPFDIVKTTIQASANRHVKMTVGGELRRFFGQYGIRGSLIGLTPRLIKVVPGCAIISGCYRYFN</sequence>
<evidence type="ECO:0000256" key="9">
    <source>
        <dbReference type="ARBA" id="ARBA00023136"/>
    </source>
</evidence>
<evidence type="ECO:0000313" key="12">
    <source>
        <dbReference type="EMBL" id="GIX64309.1"/>
    </source>
</evidence>
<keyword evidence="13" id="KW-1185">Reference proteome</keyword>
<evidence type="ECO:0000256" key="7">
    <source>
        <dbReference type="ARBA" id="ARBA00022989"/>
    </source>
</evidence>
<proteinExistence type="inferred from homology"/>
<dbReference type="Gene3D" id="1.50.40.10">
    <property type="entry name" value="Mitochondrial carrier domain"/>
    <property type="match status" value="1"/>
</dbReference>
<dbReference type="PANTHER" id="PTHR45760:SF2">
    <property type="entry name" value="FI19922P1-RELATED"/>
    <property type="match status" value="1"/>
</dbReference>
<evidence type="ECO:0000256" key="11">
    <source>
        <dbReference type="RuleBase" id="RU000488"/>
    </source>
</evidence>
<dbReference type="PANTHER" id="PTHR45760">
    <property type="entry name" value="FI19922P1-RELATED"/>
    <property type="match status" value="1"/>
</dbReference>
<reference evidence="12 13" key="1">
    <citation type="submission" date="2021-06" db="EMBL/GenBank/DDBJ databases">
        <title>Genome sequence of Babesia caballi.</title>
        <authorList>
            <person name="Yamagishi J."/>
            <person name="Kidaka T."/>
            <person name="Ochi A."/>
        </authorList>
    </citation>
    <scope>NUCLEOTIDE SEQUENCE [LARGE SCALE GENOMIC DNA]</scope>
    <source>
        <strain evidence="12">USDA-D6B2</strain>
    </source>
</reference>
<dbReference type="GeneID" id="94195790"/>
<dbReference type="AlphaFoldDB" id="A0AAV4LWZ3"/>
<dbReference type="Proteomes" id="UP001497744">
    <property type="component" value="Unassembled WGS sequence"/>
</dbReference>
<comment type="similarity">
    <text evidence="2 11">Belongs to the mitochondrial carrier (TC 2.A.29) family.</text>
</comment>
<evidence type="ECO:0000256" key="5">
    <source>
        <dbReference type="ARBA" id="ARBA00022737"/>
    </source>
</evidence>
<feature type="repeat" description="Solcar" evidence="10">
    <location>
        <begin position="1"/>
        <end position="80"/>
    </location>
</feature>
<accession>A0AAV4LWZ3</accession>
<protein>
    <submittedName>
        <fullName evidence="12">Mitochondrial carrier protein</fullName>
    </submittedName>
</protein>
<keyword evidence="6" id="KW-0999">Mitochondrion inner membrane</keyword>
<evidence type="ECO:0000256" key="8">
    <source>
        <dbReference type="ARBA" id="ARBA00023128"/>
    </source>
</evidence>
<dbReference type="PROSITE" id="PS50920">
    <property type="entry name" value="SOLCAR"/>
    <property type="match status" value="2"/>
</dbReference>
<keyword evidence="8" id="KW-0496">Mitochondrion</keyword>
<evidence type="ECO:0000256" key="1">
    <source>
        <dbReference type="ARBA" id="ARBA00004448"/>
    </source>
</evidence>
<gene>
    <name evidence="12" type="ORF">BcabD6B2_37440</name>
</gene>
<evidence type="ECO:0000313" key="13">
    <source>
        <dbReference type="Proteomes" id="UP001497744"/>
    </source>
</evidence>
<comment type="subcellular location">
    <subcellularLocation>
        <location evidence="1">Mitochondrion inner membrane</location>
        <topology evidence="1">Multi-pass membrane protein</topology>
    </subcellularLocation>
</comment>
<dbReference type="EMBL" id="BPLF01000003">
    <property type="protein sequence ID" value="GIX64309.1"/>
    <property type="molecule type" value="Genomic_DNA"/>
</dbReference>
<evidence type="ECO:0000256" key="6">
    <source>
        <dbReference type="ARBA" id="ARBA00022792"/>
    </source>
</evidence>
<evidence type="ECO:0000256" key="10">
    <source>
        <dbReference type="PROSITE-ProRule" id="PRU00282"/>
    </source>
</evidence>
<name>A0AAV4LWZ3_BABCB</name>
<organism evidence="12 13">
    <name type="scientific">Babesia caballi</name>
    <dbReference type="NCBI Taxonomy" id="5871"/>
    <lineage>
        <taxon>Eukaryota</taxon>
        <taxon>Sar</taxon>
        <taxon>Alveolata</taxon>
        <taxon>Apicomplexa</taxon>
        <taxon>Aconoidasida</taxon>
        <taxon>Piroplasmida</taxon>
        <taxon>Babesiidae</taxon>
        <taxon>Babesia</taxon>
    </lineage>
</organism>
<dbReference type="GO" id="GO:1990542">
    <property type="term" value="P:mitochondrial transmembrane transport"/>
    <property type="evidence" value="ECO:0007669"/>
    <property type="project" value="InterPro"/>
</dbReference>
<dbReference type="InterPro" id="IPR045315">
    <property type="entry name" value="Mtm1-like"/>
</dbReference>
<dbReference type="SUPFAM" id="SSF103506">
    <property type="entry name" value="Mitochondrial carrier"/>
    <property type="match status" value="1"/>
</dbReference>
<evidence type="ECO:0000256" key="2">
    <source>
        <dbReference type="ARBA" id="ARBA00006375"/>
    </source>
</evidence>
<comment type="caution">
    <text evidence="12">The sequence shown here is derived from an EMBL/GenBank/DDBJ whole genome shotgun (WGS) entry which is preliminary data.</text>
</comment>
<evidence type="ECO:0000256" key="4">
    <source>
        <dbReference type="ARBA" id="ARBA00022692"/>
    </source>
</evidence>
<keyword evidence="5" id="KW-0677">Repeat</keyword>
<dbReference type="InterPro" id="IPR018108">
    <property type="entry name" value="MCP_transmembrane"/>
</dbReference>
<keyword evidence="4 10" id="KW-0812">Transmembrane</keyword>
<feature type="repeat" description="Solcar" evidence="10">
    <location>
        <begin position="96"/>
        <end position="180"/>
    </location>
</feature>
<dbReference type="GO" id="GO:0005743">
    <property type="term" value="C:mitochondrial inner membrane"/>
    <property type="evidence" value="ECO:0007669"/>
    <property type="project" value="UniProtKB-SubCell"/>
</dbReference>
<dbReference type="Pfam" id="PF00153">
    <property type="entry name" value="Mito_carr"/>
    <property type="match status" value="2"/>
</dbReference>
<evidence type="ECO:0000256" key="3">
    <source>
        <dbReference type="ARBA" id="ARBA00022448"/>
    </source>
</evidence>
<keyword evidence="3 11" id="KW-0813">Transport</keyword>